<feature type="compositionally biased region" description="Low complexity" evidence="1">
    <location>
        <begin position="238"/>
        <end position="251"/>
    </location>
</feature>
<gene>
    <name evidence="2" type="ORF">AB0L03_14910</name>
</gene>
<dbReference type="EMBL" id="JBFASG010000012">
    <property type="protein sequence ID" value="MEV4924115.1"/>
    <property type="molecule type" value="Genomic_DNA"/>
</dbReference>
<protein>
    <submittedName>
        <fullName evidence="2">Uncharacterized protein</fullName>
    </submittedName>
</protein>
<feature type="compositionally biased region" description="Low complexity" evidence="1">
    <location>
        <begin position="258"/>
        <end position="267"/>
    </location>
</feature>
<feature type="compositionally biased region" description="Low complexity" evidence="1">
    <location>
        <begin position="214"/>
        <end position="230"/>
    </location>
</feature>
<reference evidence="2 3" key="1">
    <citation type="submission" date="2024-06" db="EMBL/GenBank/DDBJ databases">
        <title>The Natural Products Discovery Center: Release of the First 8490 Sequenced Strains for Exploring Actinobacteria Biosynthetic Diversity.</title>
        <authorList>
            <person name="Kalkreuter E."/>
            <person name="Kautsar S.A."/>
            <person name="Yang D."/>
            <person name="Bader C.D."/>
            <person name="Teijaro C.N."/>
            <person name="Fluegel L."/>
            <person name="Davis C.M."/>
            <person name="Simpson J.R."/>
            <person name="Lauterbach L."/>
            <person name="Steele A.D."/>
            <person name="Gui C."/>
            <person name="Meng S."/>
            <person name="Li G."/>
            <person name="Viehrig K."/>
            <person name="Ye F."/>
            <person name="Su P."/>
            <person name="Kiefer A.F."/>
            <person name="Nichols A."/>
            <person name="Cepeda A.J."/>
            <person name="Yan W."/>
            <person name="Fan B."/>
            <person name="Jiang Y."/>
            <person name="Adhikari A."/>
            <person name="Zheng C.-J."/>
            <person name="Schuster L."/>
            <person name="Cowan T.M."/>
            <person name="Smanski M.J."/>
            <person name="Chevrette M.G."/>
            <person name="De Carvalho L.P.S."/>
            <person name="Shen B."/>
        </authorList>
    </citation>
    <scope>NUCLEOTIDE SEQUENCE [LARGE SCALE GENOMIC DNA]</scope>
    <source>
        <strain evidence="2 3">NPDC053791</strain>
    </source>
</reference>
<evidence type="ECO:0000256" key="1">
    <source>
        <dbReference type="SAM" id="MobiDB-lite"/>
    </source>
</evidence>
<evidence type="ECO:0000313" key="2">
    <source>
        <dbReference type="EMBL" id="MEV4924115.1"/>
    </source>
</evidence>
<dbReference type="RefSeq" id="WP_366088206.1">
    <property type="nucleotide sequence ID" value="NZ_JBFASG010000012.1"/>
</dbReference>
<feature type="region of interest" description="Disordered" evidence="1">
    <location>
        <begin position="179"/>
        <end position="267"/>
    </location>
</feature>
<proteinExistence type="predicted"/>
<name>A0ABV3IUG0_9ACTN</name>
<evidence type="ECO:0000313" key="3">
    <source>
        <dbReference type="Proteomes" id="UP001552479"/>
    </source>
</evidence>
<accession>A0ABV3IUG0</accession>
<organism evidence="2 3">
    <name type="scientific">Streptomyces roseoverticillatus</name>
    <dbReference type="NCBI Taxonomy" id="66429"/>
    <lineage>
        <taxon>Bacteria</taxon>
        <taxon>Bacillati</taxon>
        <taxon>Actinomycetota</taxon>
        <taxon>Actinomycetes</taxon>
        <taxon>Kitasatosporales</taxon>
        <taxon>Streptomycetaceae</taxon>
        <taxon>Streptomyces</taxon>
    </lineage>
</organism>
<keyword evidence="3" id="KW-1185">Reference proteome</keyword>
<comment type="caution">
    <text evidence="2">The sequence shown here is derived from an EMBL/GenBank/DDBJ whole genome shotgun (WGS) entry which is preliminary data.</text>
</comment>
<sequence length="267" mass="28977">MRRIRNAAGRARPKQVTVRMAIPMLGDITGVWEPVEAERKAAWELYAELATRVSTVELGPEDGFLREALSSFYSLFGTTRDILRRYGPGVAPRRGPGEITFGALAVTVLNQALRPVLATWHPRLAAYESLRPADVDPVSYERGWEHAAALRGEIARVREVLVALANALSEVAGSADLLRPATMPYPPRSPGRSEGAGGQYGDVPWPDAGEARARLASSTYRARSSSGRASHAVRRARVPSPRASAYAPTRTASRRPTRPVSTSRAIS</sequence>
<dbReference type="Proteomes" id="UP001552479">
    <property type="component" value="Unassembled WGS sequence"/>
</dbReference>